<dbReference type="InterPro" id="IPR002901">
    <property type="entry name" value="MGlyc_endo_b_GlcNAc-like_dom"/>
</dbReference>
<keyword evidence="1 2" id="KW-0732">Signal</keyword>
<comment type="caution">
    <text evidence="4">The sequence shown here is derived from an EMBL/GenBank/DDBJ whole genome shotgun (WGS) entry which is preliminary data.</text>
</comment>
<evidence type="ECO:0000313" key="5">
    <source>
        <dbReference type="Proteomes" id="UP000768462"/>
    </source>
</evidence>
<feature type="domain" description="Mannosyl-glycoprotein endo-beta-N-acetylglucosamidase-like" evidence="3">
    <location>
        <begin position="223"/>
        <end position="390"/>
    </location>
</feature>
<gene>
    <name evidence="4" type="ORF">E7215_14615</name>
</gene>
<sequence length="395" mass="43675">MGGTMNNKVVKKISSILIVIIMCMTPLALTGSAFAAVNIQDLNHQIKIPTNKTWTIKLNNKLHTNLINNLSTYVKVFSPNGGELKVGLSYNATNKAIKITPPSGGYSTSTTYSIIVKSGLYDSEGKYIESPAVKEFSTVPSNHNVSTLGTMSTYSVGTTVDNFANIQYNKKPPIFRALYSGDARKTDIAQYLEPSRYKNDKNGIYMFMKLNFIQDISVSTLNSVLVGKGTLSNMGQAFYDACKTNDVNQAYAVAHAILETGNGTSALAKGVNYKKEDGTTVKVYNFFGICAFDNSPVSSGAEAAYKNGWTTPEAAIKGGIKWIAENYIHSDKNAKNPRPAQDTIYEMRWNVHNYNSPWHQYATDIVWAYKQVTNIKLIMDKHPNVKPKFEIPVYK</sequence>
<name>A0A927W9G3_9CLOT</name>
<dbReference type="GO" id="GO:0004040">
    <property type="term" value="F:amidase activity"/>
    <property type="evidence" value="ECO:0007669"/>
    <property type="project" value="InterPro"/>
</dbReference>
<dbReference type="Proteomes" id="UP000768462">
    <property type="component" value="Unassembled WGS sequence"/>
</dbReference>
<evidence type="ECO:0000256" key="1">
    <source>
        <dbReference type="ARBA" id="ARBA00022729"/>
    </source>
</evidence>
<dbReference type="Pfam" id="PF01832">
    <property type="entry name" value="Glucosaminidase"/>
    <property type="match status" value="1"/>
</dbReference>
<evidence type="ECO:0000313" key="4">
    <source>
        <dbReference type="EMBL" id="MBE6061386.1"/>
    </source>
</evidence>
<feature type="chain" id="PRO_5038024308" description="Mannosyl-glycoprotein endo-beta-N-acetylglucosamidase-like domain-containing protein" evidence="2">
    <location>
        <begin position="36"/>
        <end position="395"/>
    </location>
</feature>
<organism evidence="4 5">
    <name type="scientific">Clostridium sulfidigenes</name>
    <dbReference type="NCBI Taxonomy" id="318464"/>
    <lineage>
        <taxon>Bacteria</taxon>
        <taxon>Bacillati</taxon>
        <taxon>Bacillota</taxon>
        <taxon>Clostridia</taxon>
        <taxon>Eubacteriales</taxon>
        <taxon>Clostridiaceae</taxon>
        <taxon>Clostridium</taxon>
    </lineage>
</organism>
<proteinExistence type="predicted"/>
<dbReference type="Gene3D" id="1.10.530.10">
    <property type="match status" value="1"/>
</dbReference>
<dbReference type="AlphaFoldDB" id="A0A927W9G3"/>
<dbReference type="SMART" id="SM00047">
    <property type="entry name" value="LYZ2"/>
    <property type="match status" value="1"/>
</dbReference>
<dbReference type="EMBL" id="SVCM01000167">
    <property type="protein sequence ID" value="MBE6061386.1"/>
    <property type="molecule type" value="Genomic_DNA"/>
</dbReference>
<dbReference type="Pfam" id="PF13205">
    <property type="entry name" value="Big_5"/>
    <property type="match status" value="1"/>
</dbReference>
<evidence type="ECO:0000256" key="2">
    <source>
        <dbReference type="SAM" id="SignalP"/>
    </source>
</evidence>
<reference evidence="4" key="1">
    <citation type="submission" date="2019-04" db="EMBL/GenBank/DDBJ databases">
        <title>Evolution of Biomass-Degrading Anaerobic Consortia Revealed by Metagenomics.</title>
        <authorList>
            <person name="Peng X."/>
        </authorList>
    </citation>
    <scope>NUCLEOTIDE SEQUENCE</scope>
    <source>
        <strain evidence="4">SIG254</strain>
    </source>
</reference>
<feature type="signal peptide" evidence="2">
    <location>
        <begin position="1"/>
        <end position="35"/>
    </location>
</feature>
<evidence type="ECO:0000259" key="3">
    <source>
        <dbReference type="SMART" id="SM00047"/>
    </source>
</evidence>
<accession>A0A927W9G3</accession>
<protein>
    <recommendedName>
        <fullName evidence="3">Mannosyl-glycoprotein endo-beta-N-acetylglucosamidase-like domain-containing protein</fullName>
    </recommendedName>
</protein>
<dbReference type="InterPro" id="IPR032812">
    <property type="entry name" value="SbsA_Ig"/>
</dbReference>